<feature type="compositionally biased region" description="Polar residues" evidence="10">
    <location>
        <begin position="585"/>
        <end position="599"/>
    </location>
</feature>
<evidence type="ECO:0000256" key="3">
    <source>
        <dbReference type="ARBA" id="ARBA00022491"/>
    </source>
</evidence>
<sequence>MASGTSGPAGPPLDPIDLNVSGDRSKRVAYFYDSDVGNYAYVSGHPMKPHRIRMTHSLVMNYSLYKKMEIYRAKPASKFEMTQFHTDEYIDFLSKVTPDNMDAFAKEQSKYNVGDDCPVFDGLFEFCGISAGGSMEGAARLNRNKCDIAVNWAGGLHHAKKSEASGFCYVNDIVLGILELLRFKQRVLYVDIDVHHGDGVEEAFYTTDRVMTVSFHKYGEYFPGTGELRDIGVGQGKYYAVNFPLRDGIDDVSYKSIFEPVIKSVMEWYRPEAVVLQCGGDSLSGDRLGCFNLSMRGHANCVKYVKSFNLPTLIVGGGGYTMRNVARTWAFETGILVGDNLGSELPYNDYYEYFAPDYELDVRPSNMDNANTREYLDKIRTQVVENLKRTAFAPSVQMTDVPREPLVDGMDDEAEAALDDLDEDENKDKRFTKRRFDQYVEKPGELSDSEDEDENAANGVTRKPAHLKRRNQANYRLDLADSGVESGMATPQDASSVADEEMDTGTDVKITEAPGPEPDSEAQGTSSAAEPPSRAGNGSVDEPSEMIVDSKEPPRSVPVSRPVSPKPTDEDTAMEDADMPVPEVNQENTPEASQATQNKPAEGTPASESAVAKLTSQTKASFESNEGRKQLEPETVKEAGLAAVTTETKDKTPEAPRAGALPAVTAEQETTKQGEPSAEAQPEAAKE</sequence>
<dbReference type="EMBL" id="BN001303">
    <property type="protein sequence ID" value="CBF77396.1"/>
    <property type="molecule type" value="Genomic_DNA"/>
</dbReference>
<name>G5EB64_EMENI</name>
<dbReference type="GO" id="GO:0141221">
    <property type="term" value="F:histone deacetylase activity, hydrolytic mechanism"/>
    <property type="evidence" value="ECO:0007669"/>
    <property type="project" value="UniProtKB-EC"/>
</dbReference>
<dbReference type="OrthoDB" id="1918432at2759"/>
<feature type="compositionally biased region" description="Basic and acidic residues" evidence="10">
    <location>
        <begin position="625"/>
        <end position="637"/>
    </location>
</feature>
<dbReference type="Proteomes" id="UP000000560">
    <property type="component" value="Chromosome III"/>
</dbReference>
<evidence type="ECO:0000256" key="2">
    <source>
        <dbReference type="ARBA" id="ARBA00012111"/>
    </source>
</evidence>
<reference evidence="13" key="1">
    <citation type="journal article" date="2005" name="Nature">
        <title>Sequencing of Aspergillus nidulans and comparative analysis with A. fumigatus and A. oryzae.</title>
        <authorList>
            <person name="Galagan J.E."/>
            <person name="Calvo S.E."/>
            <person name="Cuomo C."/>
            <person name="Ma L.J."/>
            <person name="Wortman J.R."/>
            <person name="Batzoglou S."/>
            <person name="Lee S.I."/>
            <person name="Basturkmen M."/>
            <person name="Spevak C.C."/>
            <person name="Clutterbuck J."/>
            <person name="Kapitonov V."/>
            <person name="Jurka J."/>
            <person name="Scazzocchio C."/>
            <person name="Farman M."/>
            <person name="Butler J."/>
            <person name="Purcell S."/>
            <person name="Harris S."/>
            <person name="Braus G.H."/>
            <person name="Draht O."/>
            <person name="Busch S."/>
            <person name="D'Enfert C."/>
            <person name="Bouchier C."/>
            <person name="Goldman G.H."/>
            <person name="Bell-Pedersen D."/>
            <person name="Griffiths-Jones S."/>
            <person name="Doonan J.H."/>
            <person name="Yu J."/>
            <person name="Vienken K."/>
            <person name="Pain A."/>
            <person name="Freitag M."/>
            <person name="Selker E.U."/>
            <person name="Archer D.B."/>
            <person name="Penalva M.A."/>
            <person name="Oakley B.R."/>
            <person name="Momany M."/>
            <person name="Tanaka T."/>
            <person name="Kumagai T."/>
            <person name="Asai K."/>
            <person name="Machida M."/>
            <person name="Nierman W.C."/>
            <person name="Denning D.W."/>
            <person name="Caddick M."/>
            <person name="Hynes M."/>
            <person name="Paoletti M."/>
            <person name="Fischer R."/>
            <person name="Miller B."/>
            <person name="Dyer P."/>
            <person name="Sachs M.S."/>
            <person name="Osmani S.A."/>
            <person name="Birren B.W."/>
        </authorList>
    </citation>
    <scope>NUCLEOTIDE SEQUENCE [LARGE SCALE GENOMIC DNA]</scope>
    <source>
        <strain evidence="13">FGSC A4 / ATCC 38163 / CBS 112.46 / NRRL 194 / M139</strain>
    </source>
</reference>
<dbReference type="EC" id="3.5.1.98" evidence="2"/>
<dbReference type="eggNOG" id="KOG1342">
    <property type="taxonomic scope" value="Eukaryota"/>
</dbReference>
<keyword evidence="4" id="KW-0378">Hydrolase</keyword>
<dbReference type="GO" id="GO:0031507">
    <property type="term" value="P:heterochromatin formation"/>
    <property type="evidence" value="ECO:0000318"/>
    <property type="project" value="GO_Central"/>
</dbReference>
<keyword evidence="5" id="KW-0156">Chromatin regulator</keyword>
<organism evidence="12 13">
    <name type="scientific">Emericella nidulans (strain FGSC A4 / ATCC 38163 / CBS 112.46 / NRRL 194 / M139)</name>
    <name type="common">Aspergillus nidulans</name>
    <dbReference type="NCBI Taxonomy" id="227321"/>
    <lineage>
        <taxon>Eukaryota</taxon>
        <taxon>Fungi</taxon>
        <taxon>Dikarya</taxon>
        <taxon>Ascomycota</taxon>
        <taxon>Pezizomycotina</taxon>
        <taxon>Eurotiomycetes</taxon>
        <taxon>Eurotiomycetidae</taxon>
        <taxon>Eurotiales</taxon>
        <taxon>Aspergillaceae</taxon>
        <taxon>Aspergillus</taxon>
        <taxon>Aspergillus subgen. Nidulantes</taxon>
    </lineage>
</organism>
<evidence type="ECO:0000313" key="13">
    <source>
        <dbReference type="Proteomes" id="UP000000560"/>
    </source>
</evidence>
<dbReference type="CDD" id="cd10004">
    <property type="entry name" value="RPD3-like"/>
    <property type="match status" value="1"/>
</dbReference>
<dbReference type="HOGENOM" id="CLU_007727_0_3_1"/>
<evidence type="ECO:0000256" key="10">
    <source>
        <dbReference type="SAM" id="MobiDB-lite"/>
    </source>
</evidence>
<dbReference type="InterPro" id="IPR023801">
    <property type="entry name" value="His_deacetylse_dom"/>
</dbReference>
<dbReference type="PANTHER" id="PTHR10625">
    <property type="entry name" value="HISTONE DEACETYLASE HDAC1-RELATED"/>
    <property type="match status" value="1"/>
</dbReference>
<dbReference type="GO" id="GO:0004407">
    <property type="term" value="F:histone deacetylase activity"/>
    <property type="evidence" value="ECO:0000314"/>
    <property type="project" value="AspGD"/>
</dbReference>
<dbReference type="PANTHER" id="PTHR10625:SF10">
    <property type="entry name" value="HISTONE DEACETYLASE HDAC1"/>
    <property type="match status" value="1"/>
</dbReference>
<dbReference type="GeneID" id="2872294"/>
<dbReference type="InterPro" id="IPR023696">
    <property type="entry name" value="Ureohydrolase_dom_sf"/>
</dbReference>
<evidence type="ECO:0000256" key="7">
    <source>
        <dbReference type="ARBA" id="ARBA00023163"/>
    </source>
</evidence>
<dbReference type="SMR" id="G5EB64"/>
<protein>
    <recommendedName>
        <fullName evidence="2">histone deacetylase</fullName>
        <ecNumber evidence="2">3.5.1.98</ecNumber>
    </recommendedName>
</protein>
<evidence type="ECO:0000256" key="8">
    <source>
        <dbReference type="ARBA" id="ARBA00023242"/>
    </source>
</evidence>
<keyword evidence="8" id="KW-0539">Nucleus</keyword>
<dbReference type="GO" id="GO:0070210">
    <property type="term" value="C:Rpd3L-Expanded complex"/>
    <property type="evidence" value="ECO:0000318"/>
    <property type="project" value="GO_Central"/>
</dbReference>
<proteinExistence type="inferred from homology"/>
<evidence type="ECO:0000256" key="6">
    <source>
        <dbReference type="ARBA" id="ARBA00023015"/>
    </source>
</evidence>
<dbReference type="InterPro" id="IPR037138">
    <property type="entry name" value="His_deacetylse_dom_sf"/>
</dbReference>
<dbReference type="Pfam" id="PF00850">
    <property type="entry name" value="Hist_deacetyl"/>
    <property type="match status" value="1"/>
</dbReference>
<dbReference type="Gene3D" id="3.40.800.20">
    <property type="entry name" value="Histone deacetylase domain"/>
    <property type="match status" value="1"/>
</dbReference>
<accession>G5EB64</accession>
<dbReference type="OMA" id="EHRWDKH"/>
<dbReference type="SUPFAM" id="SSF52768">
    <property type="entry name" value="Arginase/deacetylase"/>
    <property type="match status" value="1"/>
</dbReference>
<evidence type="ECO:0000256" key="5">
    <source>
        <dbReference type="ARBA" id="ARBA00022853"/>
    </source>
</evidence>
<evidence type="ECO:0000313" key="12">
    <source>
        <dbReference type="EMBL" id="CBF77396.1"/>
    </source>
</evidence>
<dbReference type="PRINTS" id="PR01271">
    <property type="entry name" value="HISDACETLASE"/>
</dbReference>
<dbReference type="GO" id="GO:0033698">
    <property type="term" value="C:Rpd3L complex"/>
    <property type="evidence" value="ECO:0007669"/>
    <property type="project" value="UniProtKB-ARBA"/>
</dbReference>
<feature type="compositionally biased region" description="Polar residues" evidence="10">
    <location>
        <begin position="614"/>
        <end position="624"/>
    </location>
</feature>
<dbReference type="RefSeq" id="XP_662097.1">
    <property type="nucleotide sequence ID" value="XM_657005.2"/>
</dbReference>
<dbReference type="FunCoup" id="G5EB64">
    <property type="interactions" value="1017"/>
</dbReference>
<dbReference type="InterPro" id="IPR000286">
    <property type="entry name" value="HDACs"/>
</dbReference>
<keyword evidence="3" id="KW-0678">Repressor</keyword>
<keyword evidence="6" id="KW-0805">Transcription regulation</keyword>
<feature type="domain" description="Histone deacetylase" evidence="11">
    <location>
        <begin position="45"/>
        <end position="333"/>
    </location>
</feature>
<gene>
    <name evidence="12" type="ORF">ANIA_04493</name>
</gene>
<evidence type="ECO:0000256" key="9">
    <source>
        <dbReference type="ARBA" id="ARBA00061569"/>
    </source>
</evidence>
<accession>C8V8E1</accession>
<reference evidence="13" key="2">
    <citation type="journal article" date="2009" name="Fungal Genet. Biol.">
        <title>The 2008 update of the Aspergillus nidulans genome annotation: a community effort.</title>
        <authorList>
            <person name="Wortman J.R."/>
            <person name="Gilsenan J.M."/>
            <person name="Joardar V."/>
            <person name="Deegan J."/>
            <person name="Clutterbuck J."/>
            <person name="Andersen M.R."/>
            <person name="Archer D."/>
            <person name="Bencina M."/>
            <person name="Braus G."/>
            <person name="Coutinho P."/>
            <person name="von Dohren H."/>
            <person name="Doonan J."/>
            <person name="Driessen A.J."/>
            <person name="Durek P."/>
            <person name="Espeso E."/>
            <person name="Fekete E."/>
            <person name="Flipphi M."/>
            <person name="Estrada C.G."/>
            <person name="Geysens S."/>
            <person name="Goldman G."/>
            <person name="de Groot P.W."/>
            <person name="Hansen K."/>
            <person name="Harris S.D."/>
            <person name="Heinekamp T."/>
            <person name="Helmstaedt K."/>
            <person name="Henrissat B."/>
            <person name="Hofmann G."/>
            <person name="Homan T."/>
            <person name="Horio T."/>
            <person name="Horiuchi H."/>
            <person name="James S."/>
            <person name="Jones M."/>
            <person name="Karaffa L."/>
            <person name="Karanyi Z."/>
            <person name="Kato M."/>
            <person name="Keller N."/>
            <person name="Kelly D.E."/>
            <person name="Kiel J.A."/>
            <person name="Kim J.M."/>
            <person name="van der Klei I.J."/>
            <person name="Klis F.M."/>
            <person name="Kovalchuk A."/>
            <person name="Krasevec N."/>
            <person name="Kubicek C.P."/>
            <person name="Liu B."/>
            <person name="Maccabe A."/>
            <person name="Meyer V."/>
            <person name="Mirabito P."/>
            <person name="Miskei M."/>
            <person name="Mos M."/>
            <person name="Mullins J."/>
            <person name="Nelson D.R."/>
            <person name="Nielsen J."/>
            <person name="Oakley B.R."/>
            <person name="Osmani S.A."/>
            <person name="Pakula T."/>
            <person name="Paszewski A."/>
            <person name="Paulsen I."/>
            <person name="Pilsyk S."/>
            <person name="Pocsi I."/>
            <person name="Punt P.J."/>
            <person name="Ram A.F."/>
            <person name="Ren Q."/>
            <person name="Robellet X."/>
            <person name="Robson G."/>
            <person name="Seiboth B."/>
            <person name="van Solingen P."/>
            <person name="Specht T."/>
            <person name="Sun J."/>
            <person name="Taheri-Talesh N."/>
            <person name="Takeshita N."/>
            <person name="Ussery D."/>
            <person name="vanKuyk P.A."/>
            <person name="Visser H."/>
            <person name="van de Vondervoort P.J."/>
            <person name="de Vries R.P."/>
            <person name="Walton J."/>
            <person name="Xiang X."/>
            <person name="Xiong Y."/>
            <person name="Zeng A.P."/>
            <person name="Brandt B.W."/>
            <person name="Cornell M.J."/>
            <person name="van den Hondel C.A."/>
            <person name="Visser J."/>
            <person name="Oliver S.G."/>
            <person name="Turner G."/>
        </authorList>
    </citation>
    <scope>GENOME REANNOTATION</scope>
    <source>
        <strain evidence="13">FGSC A4 / ATCC 38163 / CBS 112.46 / NRRL 194 / M139</strain>
    </source>
</reference>
<dbReference type="InterPro" id="IPR003084">
    <property type="entry name" value="HDAC_I/II"/>
</dbReference>
<dbReference type="PRINTS" id="PR01270">
    <property type="entry name" value="HDASUPER"/>
</dbReference>
<dbReference type="FunFam" id="3.40.800.20:FF:000001">
    <property type="entry name" value="Histone deacetylase"/>
    <property type="match status" value="1"/>
</dbReference>
<keyword evidence="7" id="KW-0804">Transcription</keyword>
<dbReference type="AlphaFoldDB" id="G5EB64"/>
<keyword evidence="13" id="KW-1185">Reference proteome</keyword>
<evidence type="ECO:0000256" key="1">
    <source>
        <dbReference type="ARBA" id="ARBA00004123"/>
    </source>
</evidence>
<evidence type="ECO:0000259" key="11">
    <source>
        <dbReference type="Pfam" id="PF00850"/>
    </source>
</evidence>
<evidence type="ECO:0000256" key="4">
    <source>
        <dbReference type="ARBA" id="ARBA00022801"/>
    </source>
</evidence>
<comment type="subcellular location">
    <subcellularLocation>
        <location evidence="1">Nucleus</location>
    </subcellularLocation>
</comment>
<dbReference type="KEGG" id="ani:ANIA_04493"/>
<feature type="region of interest" description="Disordered" evidence="10">
    <location>
        <begin position="441"/>
        <end position="687"/>
    </location>
</feature>
<dbReference type="InParanoid" id="G5EB64"/>
<dbReference type="GO" id="GO:0032221">
    <property type="term" value="C:Rpd3S complex"/>
    <property type="evidence" value="ECO:0007669"/>
    <property type="project" value="UniProtKB-ARBA"/>
</dbReference>
<dbReference type="VEuPathDB" id="FungiDB:AN4493"/>
<comment type="similarity">
    <text evidence="9">Belongs to the histone deacetylase family. HD Type 1 subfamily.</text>
</comment>
<dbReference type="STRING" id="227321.G5EB64"/>